<evidence type="ECO:0000256" key="9">
    <source>
        <dbReference type="SAM" id="MobiDB-lite"/>
    </source>
</evidence>
<comment type="similarity">
    <text evidence="8">Belongs to the major facilitator superfamily. DHA1 family. Polyamines/proton antiporter (TC 2.A.1.2.16) subfamily.</text>
</comment>
<feature type="transmembrane region" description="Helical" evidence="10">
    <location>
        <begin position="160"/>
        <end position="186"/>
    </location>
</feature>
<feature type="transmembrane region" description="Helical" evidence="10">
    <location>
        <begin position="71"/>
        <end position="91"/>
    </location>
</feature>
<dbReference type="Pfam" id="PF07690">
    <property type="entry name" value="MFS_1"/>
    <property type="match status" value="1"/>
</dbReference>
<evidence type="ECO:0000256" key="3">
    <source>
        <dbReference type="ARBA" id="ARBA00022448"/>
    </source>
</evidence>
<evidence type="ECO:0000313" key="13">
    <source>
        <dbReference type="Proteomes" id="UP000030143"/>
    </source>
</evidence>
<dbReference type="Proteomes" id="UP000030143">
    <property type="component" value="Unassembled WGS sequence"/>
</dbReference>
<name>A0A0A2K5N8_PENEN</name>
<feature type="compositionally biased region" description="Polar residues" evidence="9">
    <location>
        <begin position="1088"/>
        <end position="1105"/>
    </location>
</feature>
<evidence type="ECO:0000256" key="4">
    <source>
        <dbReference type="ARBA" id="ARBA00022475"/>
    </source>
</evidence>
<dbReference type="Gene3D" id="1.20.1250.20">
    <property type="entry name" value="MFS general substrate transporter like domains"/>
    <property type="match status" value="1"/>
</dbReference>
<dbReference type="Pfam" id="PF09810">
    <property type="entry name" value="Exo5"/>
    <property type="match status" value="1"/>
</dbReference>
<evidence type="ECO:0000256" key="6">
    <source>
        <dbReference type="ARBA" id="ARBA00022989"/>
    </source>
</evidence>
<dbReference type="PANTHER" id="PTHR23502:SF186">
    <property type="entry name" value="MAJOR FACILITATOR SUPERFAMILY (MFS) PROFILE DOMAIN-CONTAINING PROTEIN"/>
    <property type="match status" value="1"/>
</dbReference>
<dbReference type="PANTHER" id="PTHR23502">
    <property type="entry name" value="MAJOR FACILITATOR SUPERFAMILY"/>
    <property type="match status" value="1"/>
</dbReference>
<dbReference type="GO" id="GO:0022857">
    <property type="term" value="F:transmembrane transporter activity"/>
    <property type="evidence" value="ECO:0007669"/>
    <property type="project" value="InterPro"/>
</dbReference>
<dbReference type="PROSITE" id="PS50850">
    <property type="entry name" value="MFS"/>
    <property type="match status" value="1"/>
</dbReference>
<comment type="similarity">
    <text evidence="2">Belongs to the peroxisomal membrane protein PXMP2/4 family.</text>
</comment>
<feature type="region of interest" description="Disordered" evidence="9">
    <location>
        <begin position="613"/>
        <end position="700"/>
    </location>
</feature>
<comment type="caution">
    <text evidence="12">The sequence shown here is derived from an EMBL/GenBank/DDBJ whole genome shotgun (WGS) entry which is preliminary data.</text>
</comment>
<evidence type="ECO:0000256" key="8">
    <source>
        <dbReference type="ARBA" id="ARBA00038459"/>
    </source>
</evidence>
<evidence type="ECO:0000256" key="10">
    <source>
        <dbReference type="SAM" id="Phobius"/>
    </source>
</evidence>
<dbReference type="InterPro" id="IPR020846">
    <property type="entry name" value="MFS_dom"/>
</dbReference>
<feature type="transmembrane region" description="Helical" evidence="10">
    <location>
        <begin position="198"/>
        <end position="219"/>
    </location>
</feature>
<dbReference type="InterPro" id="IPR011701">
    <property type="entry name" value="MFS"/>
</dbReference>
<dbReference type="STRING" id="27334.A0A0A2K5N8"/>
<feature type="compositionally biased region" description="Basic residues" evidence="9">
    <location>
        <begin position="638"/>
        <end position="648"/>
    </location>
</feature>
<dbReference type="VEuPathDB" id="FungiDB:PEXP_058160"/>
<dbReference type="HOGENOM" id="CLU_245297_0_0_1"/>
<keyword evidence="5 10" id="KW-0812">Transmembrane</keyword>
<feature type="compositionally biased region" description="Polar residues" evidence="9">
    <location>
        <begin position="567"/>
        <end position="578"/>
    </location>
</feature>
<dbReference type="CDD" id="cd17323">
    <property type="entry name" value="MFS_Tpo1_MDR_like"/>
    <property type="match status" value="1"/>
</dbReference>
<keyword evidence="7 10" id="KW-0472">Membrane</keyword>
<dbReference type="GO" id="GO:0005886">
    <property type="term" value="C:plasma membrane"/>
    <property type="evidence" value="ECO:0007669"/>
    <property type="project" value="UniProtKB-SubCell"/>
</dbReference>
<feature type="transmembrane region" description="Helical" evidence="10">
    <location>
        <begin position="111"/>
        <end position="130"/>
    </location>
</feature>
<evidence type="ECO:0000313" key="12">
    <source>
        <dbReference type="EMBL" id="KGO62178.1"/>
    </source>
</evidence>
<keyword evidence="3" id="KW-0813">Transport</keyword>
<dbReference type="InterPro" id="IPR007248">
    <property type="entry name" value="Mpv17_PMP22"/>
</dbReference>
<evidence type="ECO:0000256" key="2">
    <source>
        <dbReference type="ARBA" id="ARBA00006824"/>
    </source>
</evidence>
<feature type="transmembrane region" description="Helical" evidence="10">
    <location>
        <begin position="383"/>
        <end position="403"/>
    </location>
</feature>
<organism evidence="12 13">
    <name type="scientific">Penicillium expansum</name>
    <name type="common">Blue mold rot fungus</name>
    <dbReference type="NCBI Taxonomy" id="27334"/>
    <lineage>
        <taxon>Eukaryota</taxon>
        <taxon>Fungi</taxon>
        <taxon>Dikarya</taxon>
        <taxon>Ascomycota</taxon>
        <taxon>Pezizomycotina</taxon>
        <taxon>Eurotiomycetes</taxon>
        <taxon>Eurotiomycetidae</taxon>
        <taxon>Eurotiales</taxon>
        <taxon>Aspergillaceae</taxon>
        <taxon>Penicillium</taxon>
    </lineage>
</organism>
<keyword evidence="13" id="KW-1185">Reference proteome</keyword>
<feature type="transmembrane region" description="Helical" evidence="10">
    <location>
        <begin position="442"/>
        <end position="465"/>
    </location>
</feature>
<evidence type="ECO:0000259" key="11">
    <source>
        <dbReference type="PROSITE" id="PS50850"/>
    </source>
</evidence>
<dbReference type="GeneID" id="27673910"/>
<comment type="subcellular location">
    <subcellularLocation>
        <location evidence="1">Cell membrane</location>
        <topology evidence="1">Multi-pass membrane protein</topology>
    </subcellularLocation>
</comment>
<dbReference type="EMBL" id="JQFZ01000023">
    <property type="protein sequence ID" value="KGO62178.1"/>
    <property type="molecule type" value="Genomic_DNA"/>
</dbReference>
<feature type="compositionally biased region" description="Low complexity" evidence="9">
    <location>
        <begin position="1053"/>
        <end position="1071"/>
    </location>
</feature>
<feature type="compositionally biased region" description="Low complexity" evidence="9">
    <location>
        <begin position="613"/>
        <end position="632"/>
    </location>
</feature>
<feature type="compositionally biased region" description="Low complexity" evidence="9">
    <location>
        <begin position="683"/>
        <end position="699"/>
    </location>
</feature>
<feature type="transmembrane region" description="Helical" evidence="10">
    <location>
        <begin position="477"/>
        <end position="497"/>
    </location>
</feature>
<feature type="region of interest" description="Disordered" evidence="9">
    <location>
        <begin position="1026"/>
        <end position="1113"/>
    </location>
</feature>
<feature type="domain" description="Major facilitator superfamily (MFS) profile" evidence="11">
    <location>
        <begin position="73"/>
        <end position="506"/>
    </location>
</feature>
<evidence type="ECO:0000256" key="5">
    <source>
        <dbReference type="ARBA" id="ARBA00022692"/>
    </source>
</evidence>
<dbReference type="InterPro" id="IPR019190">
    <property type="entry name" value="EXOV"/>
</dbReference>
<dbReference type="RefSeq" id="XP_016602797.1">
    <property type="nucleotide sequence ID" value="XM_016738491.1"/>
</dbReference>
<feature type="transmembrane region" description="Helical" evidence="10">
    <location>
        <begin position="305"/>
        <end position="331"/>
    </location>
</feature>
<evidence type="ECO:0000256" key="1">
    <source>
        <dbReference type="ARBA" id="ARBA00004651"/>
    </source>
</evidence>
<sequence length="1576" mass="173751">MAADPQVSDKIESTAPTKIPFWRLVFDQGVVTQEIIDHPYPGSGTDEEPFEVTWIPNDPRNPMNFSETKKWTLTMLVAVATLAVSLVSSAYTGGLREIIMQFNIGQELATLGVSLFVLGFAIGPLLWAPLSELFGRQILFVTTYAALTAFNAGVAGSQNAWSIIILRFFAGSFGSSPLTNAGGVIADMFPAKQRGIAMSLFAAAPFLGPIIGPIAGGFIGMSDGGWRWVMGFLAIFSGTVWIIGSLTIPETYAPVLLRRRAERLSKLSGKVYRSKLEIDQGKVSLKDSFKVSLSRPWILLFQEPIVFLLSLYMAIVYGTLYMMFAAFPIVYQQTRGWNQGVGGLAFLGIMIGMLAAVVYSLWDNKRYIGVSDKHNGFAPPEARLPPCLIASVAIPIGLFWFAWTNYPSIHFMVSIAAGVPFGFGMVLVFLSIMNYLIDSYTIFAASVLAANSVIRSLFGAAFPLFTTYMYKNLGIHWASSIPAFLALACVPFPFLFYKYGPAIRSRCKFAAQSDAFMRKIQEQVFAAPAEDEKVEYDRTEAPAPEGSLSSESQDGVEELPTERIRSRAQSVASNRTTGSLARSVTYEGNPYDIDRVHTHVVLDMTLLRNGLLTRASTSPSTSTLRRPITPRSQPQVLRRTRPQRRHNSNHSTGKTPAERNTPPTNPPHSHHSNASTLPQLPNTTPAATAAAAAGATTTPVRSRGFREMIKASPVGKFGRWYARVQERKPYTTQFWSSIVIYLCGDLSAQMLFPSEVPAPTTFDSEDGDVVAQGDGGTVSAGYDPLRTLRHLCVGAGSSIPSYKWFMFLGNHFNYPSKFLSILTKVVVQQMCFTPVFNTYFFSVHSLLAGATLDETWERLKKALPVSIQNSVKLWPAVTAFSFMYVPAQFRNVFSGCIAVGWQTYLSWLNQKAAKEVAAAEALAAAEGMGVVAGMSCPEINEDESDYGSDFTPDEEDLLNSLLNKAVAEYATDADATSTSTPTWISTPTPIEYTTTPKSPELAELESLQPEALEALVADIEDGIEPASVRPPKVLGRAGPRSAWRQSQPRPGQAVRSGASASAMGRSSPRAGNNNRHSPFVPLYPTRIELTTSSPKRLVENSNSTEGRVKERERNAARALEWTQQDPEAAALDTRSPVERFRQAPNKAFSVTDLVSPAWCELQYWFTLTKHGGQKKRTAAMKKGSSIHKTLEDEIYTTVPVEITTKEDAWGLRIWNVIQGLRMLRDYGVTREMEVWGVVDGEFVNGIIDQLSYECPDSELEATAAGYYADIVASRAALPEYQMSLSDFLLSSSQGGMKLSDLGQGEAEKTGHVETELPAAVYDLPRIYLTDVKTKGNRSLPNVKSTGFRPTLLQLQLYYHMLNRLITSDDVTIDLLATRYDFDAEKPFTNAFVSEVGGLNDQFFDALSSQESEQNEGPSTASQDSTGILLTHNNLSRLWSLMIQQLRLTFLPENSPDTQSVAPSIPSVSQPELLEPYSTLLSPVLTARYLSSVANEDLDRQLIGSRSFLFDPTTLTSHLTDQMTWWRGKRDPRGVDIMDAWKCRICEFRDECSWREEREMAYARRGGGRRAGSIADI</sequence>
<protein>
    <submittedName>
        <fullName evidence="12">Major facilitator superfamily domain, general substrate transporter</fullName>
    </submittedName>
</protein>
<keyword evidence="6 10" id="KW-1133">Transmembrane helix</keyword>
<evidence type="ECO:0000256" key="7">
    <source>
        <dbReference type="ARBA" id="ARBA00023136"/>
    </source>
</evidence>
<feature type="region of interest" description="Disordered" evidence="9">
    <location>
        <begin position="531"/>
        <end position="578"/>
    </location>
</feature>
<feature type="transmembrane region" description="Helical" evidence="10">
    <location>
        <begin position="225"/>
        <end position="248"/>
    </location>
</feature>
<dbReference type="SUPFAM" id="SSF103473">
    <property type="entry name" value="MFS general substrate transporter"/>
    <property type="match status" value="1"/>
</dbReference>
<dbReference type="InterPro" id="IPR036259">
    <property type="entry name" value="MFS_trans_sf"/>
</dbReference>
<dbReference type="Pfam" id="PF04117">
    <property type="entry name" value="Mpv17_PMP22"/>
    <property type="match status" value="1"/>
</dbReference>
<gene>
    <name evidence="12" type="ORF">PEX2_012140</name>
</gene>
<feature type="transmembrane region" description="Helical" evidence="10">
    <location>
        <begin position="343"/>
        <end position="362"/>
    </location>
</feature>
<dbReference type="GO" id="GO:0045145">
    <property type="term" value="F:single-stranded DNA 5'-3' DNA exonuclease activity"/>
    <property type="evidence" value="ECO:0007669"/>
    <property type="project" value="InterPro"/>
</dbReference>
<dbReference type="FunFam" id="1.20.1250.20:FF:000266">
    <property type="entry name" value="MFS multidrug transporter, putative"/>
    <property type="match status" value="1"/>
</dbReference>
<feature type="transmembrane region" description="Helical" evidence="10">
    <location>
        <begin position="137"/>
        <end position="154"/>
    </location>
</feature>
<proteinExistence type="inferred from homology"/>
<accession>A0A0A2K5N8</accession>
<reference evidence="12 13" key="1">
    <citation type="journal article" date="2015" name="Mol. Plant Microbe Interact.">
        <title>Genome, transcriptome, and functional analyses of Penicillium expansum provide new insights into secondary metabolism and pathogenicity.</title>
        <authorList>
            <person name="Ballester A.R."/>
            <person name="Marcet-Houben M."/>
            <person name="Levin E."/>
            <person name="Sela N."/>
            <person name="Selma-Lazaro C."/>
            <person name="Carmona L."/>
            <person name="Wisniewski M."/>
            <person name="Droby S."/>
            <person name="Gonzalez-Candelas L."/>
            <person name="Gabaldon T."/>
        </authorList>
    </citation>
    <scope>NUCLEOTIDE SEQUENCE [LARGE SCALE GENOMIC DNA]</scope>
    <source>
        <strain evidence="12 13">MD-8</strain>
    </source>
</reference>
<keyword evidence="4" id="KW-1003">Cell membrane</keyword>
<feature type="transmembrane region" description="Helical" evidence="10">
    <location>
        <begin position="409"/>
        <end position="430"/>
    </location>
</feature>